<evidence type="ECO:0000256" key="5">
    <source>
        <dbReference type="SAM" id="MobiDB-lite"/>
    </source>
</evidence>
<accession>A0A518BH78</accession>
<evidence type="ECO:0000256" key="6">
    <source>
        <dbReference type="SAM" id="Phobius"/>
    </source>
</evidence>
<keyword evidence="6" id="KW-1133">Transmembrane helix</keyword>
<evidence type="ECO:0000313" key="8">
    <source>
        <dbReference type="EMBL" id="QDU66339.1"/>
    </source>
</evidence>
<keyword evidence="2 3" id="KW-0067">ATP-binding</keyword>
<evidence type="ECO:0000259" key="7">
    <source>
        <dbReference type="PROSITE" id="PS50011"/>
    </source>
</evidence>
<dbReference type="EC" id="2.7.11.1" evidence="8"/>
<feature type="compositionally biased region" description="Basic and acidic residues" evidence="5">
    <location>
        <begin position="14"/>
        <end position="27"/>
    </location>
</feature>
<organism evidence="8 9">
    <name type="scientific">Engelhardtia mirabilis</name>
    <dbReference type="NCBI Taxonomy" id="2528011"/>
    <lineage>
        <taxon>Bacteria</taxon>
        <taxon>Pseudomonadati</taxon>
        <taxon>Planctomycetota</taxon>
        <taxon>Planctomycetia</taxon>
        <taxon>Planctomycetia incertae sedis</taxon>
        <taxon>Engelhardtia</taxon>
    </lineage>
</organism>
<dbReference type="PANTHER" id="PTHR46082:SF6">
    <property type="entry name" value="AAA+ ATPASE DOMAIN-CONTAINING PROTEIN-RELATED"/>
    <property type="match status" value="1"/>
</dbReference>
<evidence type="ECO:0000256" key="3">
    <source>
        <dbReference type="PROSITE-ProRule" id="PRU10141"/>
    </source>
</evidence>
<sequence>MHDSPRPDGIGDSDAGRDPIRAARSEAEQGGVEPPAPAAIGERAGDTIDRYKLLQELGEGGMGTVWMAEQREPVVRRVALKIIKLGMDTREVVVRFEAERQALALMDHPHIAKVLDGGATRSGRPYFVMELVKGTPITEYCDTARAGLRERLELFVKVCEAVQHAHQKGVIHRDLKPGNVLVTLHDGVPVPKVIDFGIAKATSAELTQKTMFTQHAQMLGTPEYMAPEQAELSGLDIDTRADVYSLGVLLYELLTGTRPFDIREVLERGFDELLRTIREDDPERPSTRVSTMGAKASPVAAGRQVNVENLSKRLRGDLDWVVMKALEKDRNRRYESASGFGADVARFLRDEPVLAAPPGGVYRLRKFVRRRKKTVVAVTTIAFLLVGGSIGTGVGWWNTQRANEALSEALEAKDDALAEKDDALAEEERQRGLAQESAARAREAEQEALARADELERVTAFQSSQLAELDVALMGIRLRRSLLDAVPDDQREALSAGLAPVNFSTIALRALEQNLFERTVEAIDAQFATQPLIRARLLATLVSTLQALGLPEAAGAPARRALDIRRAELGDAHPATLESLYQLGRQLYDEGRFEEAETALRGALDGLRRLHGDDQLETLGPLVNLGNVLQAQGRYDEAVLLFEEVAEVRRRLLGDEDPQTARSVDILGTLLRSVGRLDEAEPLLREALDVRRRQLGDEHRDTLSSFLHLGGLLQAQGHLDLAEPYFQQALDGRRRLLGDEHPETLKAINNLGGLYHAQGRLDLAEAHFREAMEGWRRILGDEHPQTLKAMNNVGAVLGPLGRLEESEVLLRQALEGWRHTLGDDHPDTLLAIDNFGYLMEQQGRLDEADPFYREAIEGRRRALGDDHPHTLASITNLAFLRQAQGRLEEAEPLYREALEGRRRVLGEEHPKTLASIHYLAVLYEAQGRLDLAETYYREAIDGRRRVLGDEHPQTLESIRRLTELDERR</sequence>
<gene>
    <name evidence="8" type="primary">pkn1_4</name>
    <name evidence="8" type="ORF">Pla133_14090</name>
</gene>
<dbReference type="PROSITE" id="PS50011">
    <property type="entry name" value="PROTEIN_KINASE_DOM"/>
    <property type="match status" value="1"/>
</dbReference>
<keyword evidence="6" id="KW-0472">Membrane</keyword>
<dbReference type="Gene3D" id="1.10.510.10">
    <property type="entry name" value="Transferase(Phosphotransferase) domain 1"/>
    <property type="match status" value="1"/>
</dbReference>
<dbReference type="SMART" id="SM00220">
    <property type="entry name" value="S_TKc"/>
    <property type="match status" value="1"/>
</dbReference>
<dbReference type="PROSITE" id="PS00107">
    <property type="entry name" value="PROTEIN_KINASE_ATP"/>
    <property type="match status" value="1"/>
</dbReference>
<feature type="binding site" evidence="3">
    <location>
        <position position="81"/>
    </location>
    <ligand>
        <name>ATP</name>
        <dbReference type="ChEBI" id="CHEBI:30616"/>
    </ligand>
</feature>
<evidence type="ECO:0000256" key="1">
    <source>
        <dbReference type="ARBA" id="ARBA00022741"/>
    </source>
</evidence>
<dbReference type="GO" id="GO:0004674">
    <property type="term" value="F:protein serine/threonine kinase activity"/>
    <property type="evidence" value="ECO:0007669"/>
    <property type="project" value="UniProtKB-EC"/>
</dbReference>
<dbReference type="Gene3D" id="1.25.40.10">
    <property type="entry name" value="Tetratricopeptide repeat domain"/>
    <property type="match status" value="3"/>
</dbReference>
<dbReference type="SUPFAM" id="SSF56112">
    <property type="entry name" value="Protein kinase-like (PK-like)"/>
    <property type="match status" value="1"/>
</dbReference>
<dbReference type="InterPro" id="IPR019734">
    <property type="entry name" value="TPR_rpt"/>
</dbReference>
<feature type="region of interest" description="Disordered" evidence="5">
    <location>
        <begin position="1"/>
        <end position="44"/>
    </location>
</feature>
<proteinExistence type="predicted"/>
<evidence type="ECO:0000313" key="9">
    <source>
        <dbReference type="Proteomes" id="UP000316921"/>
    </source>
</evidence>
<feature type="transmembrane region" description="Helical" evidence="6">
    <location>
        <begin position="375"/>
        <end position="397"/>
    </location>
</feature>
<evidence type="ECO:0000256" key="2">
    <source>
        <dbReference type="ARBA" id="ARBA00022840"/>
    </source>
</evidence>
<dbReference type="InterPro" id="IPR000719">
    <property type="entry name" value="Prot_kinase_dom"/>
</dbReference>
<evidence type="ECO:0000256" key="4">
    <source>
        <dbReference type="SAM" id="Coils"/>
    </source>
</evidence>
<name>A0A518BH78_9BACT</name>
<dbReference type="AlphaFoldDB" id="A0A518BH78"/>
<dbReference type="SMART" id="SM00028">
    <property type="entry name" value="TPR"/>
    <property type="match status" value="7"/>
</dbReference>
<dbReference type="Proteomes" id="UP000316921">
    <property type="component" value="Chromosome"/>
</dbReference>
<dbReference type="CDD" id="cd14014">
    <property type="entry name" value="STKc_PknB_like"/>
    <property type="match status" value="1"/>
</dbReference>
<dbReference type="InterPro" id="IPR011009">
    <property type="entry name" value="Kinase-like_dom_sf"/>
</dbReference>
<keyword evidence="1 3" id="KW-0547">Nucleotide-binding</keyword>
<keyword evidence="4" id="KW-0175">Coiled coil</keyword>
<dbReference type="RefSeq" id="WP_145063978.1">
    <property type="nucleotide sequence ID" value="NZ_CP036287.1"/>
</dbReference>
<dbReference type="Pfam" id="PF00069">
    <property type="entry name" value="Pkinase"/>
    <property type="match status" value="1"/>
</dbReference>
<dbReference type="InterPro" id="IPR017441">
    <property type="entry name" value="Protein_kinase_ATP_BS"/>
</dbReference>
<feature type="coiled-coil region" evidence="4">
    <location>
        <begin position="399"/>
        <end position="458"/>
    </location>
</feature>
<keyword evidence="8" id="KW-0808">Transferase</keyword>
<dbReference type="SUPFAM" id="SSF48452">
    <property type="entry name" value="TPR-like"/>
    <property type="match status" value="1"/>
</dbReference>
<dbReference type="KEGG" id="pbap:Pla133_14090"/>
<dbReference type="PROSITE" id="PS00108">
    <property type="entry name" value="PROTEIN_KINASE_ST"/>
    <property type="match status" value="1"/>
</dbReference>
<dbReference type="InterPro" id="IPR053137">
    <property type="entry name" value="NLR-like"/>
</dbReference>
<keyword evidence="8" id="KW-0418">Kinase</keyword>
<dbReference type="InterPro" id="IPR011990">
    <property type="entry name" value="TPR-like_helical_dom_sf"/>
</dbReference>
<dbReference type="Gene3D" id="3.30.200.20">
    <property type="entry name" value="Phosphorylase Kinase, domain 1"/>
    <property type="match status" value="1"/>
</dbReference>
<keyword evidence="6" id="KW-0812">Transmembrane</keyword>
<dbReference type="EMBL" id="CP036287">
    <property type="protein sequence ID" value="QDU66339.1"/>
    <property type="molecule type" value="Genomic_DNA"/>
</dbReference>
<dbReference type="InterPro" id="IPR008271">
    <property type="entry name" value="Ser/Thr_kinase_AS"/>
</dbReference>
<protein>
    <submittedName>
        <fullName evidence="8">Serine/threonine-protein kinase Pkn1</fullName>
        <ecNumber evidence="8">2.7.11.1</ecNumber>
    </submittedName>
</protein>
<keyword evidence="9" id="KW-1185">Reference proteome</keyword>
<dbReference type="GO" id="GO:0005524">
    <property type="term" value="F:ATP binding"/>
    <property type="evidence" value="ECO:0007669"/>
    <property type="project" value="UniProtKB-UniRule"/>
</dbReference>
<feature type="domain" description="Protein kinase" evidence="7">
    <location>
        <begin position="51"/>
        <end position="348"/>
    </location>
</feature>
<reference evidence="8 9" key="1">
    <citation type="submission" date="2019-02" db="EMBL/GenBank/DDBJ databases">
        <title>Deep-cultivation of Planctomycetes and their phenomic and genomic characterization uncovers novel biology.</title>
        <authorList>
            <person name="Wiegand S."/>
            <person name="Jogler M."/>
            <person name="Boedeker C."/>
            <person name="Pinto D."/>
            <person name="Vollmers J."/>
            <person name="Rivas-Marin E."/>
            <person name="Kohn T."/>
            <person name="Peeters S.H."/>
            <person name="Heuer A."/>
            <person name="Rast P."/>
            <person name="Oberbeckmann S."/>
            <person name="Bunk B."/>
            <person name="Jeske O."/>
            <person name="Meyerdierks A."/>
            <person name="Storesund J.E."/>
            <person name="Kallscheuer N."/>
            <person name="Luecker S."/>
            <person name="Lage O.M."/>
            <person name="Pohl T."/>
            <person name="Merkel B.J."/>
            <person name="Hornburger P."/>
            <person name="Mueller R.-W."/>
            <person name="Bruemmer F."/>
            <person name="Labrenz M."/>
            <person name="Spormann A.M."/>
            <person name="Op den Camp H."/>
            <person name="Overmann J."/>
            <person name="Amann R."/>
            <person name="Jetten M.S.M."/>
            <person name="Mascher T."/>
            <person name="Medema M.H."/>
            <person name="Devos D.P."/>
            <person name="Kaster A.-K."/>
            <person name="Ovreas L."/>
            <person name="Rohde M."/>
            <person name="Galperin M.Y."/>
            <person name="Jogler C."/>
        </authorList>
    </citation>
    <scope>NUCLEOTIDE SEQUENCE [LARGE SCALE GENOMIC DNA]</scope>
    <source>
        <strain evidence="8 9">Pla133</strain>
    </source>
</reference>
<dbReference type="PANTHER" id="PTHR46082">
    <property type="entry name" value="ATP/GTP-BINDING PROTEIN-RELATED"/>
    <property type="match status" value="1"/>
</dbReference>
<dbReference type="Pfam" id="PF13424">
    <property type="entry name" value="TPR_12"/>
    <property type="match status" value="5"/>
</dbReference>